<proteinExistence type="predicted"/>
<dbReference type="HOGENOM" id="CLU_033536_7_4_2"/>
<evidence type="ECO:0000259" key="1">
    <source>
        <dbReference type="Pfam" id="PF00535"/>
    </source>
</evidence>
<protein>
    <submittedName>
        <fullName evidence="3">Dolichyl-phosphate mannose synthase related protein</fullName>
    </submittedName>
    <submittedName>
        <fullName evidence="2">Glycosyltransferase</fullName>
    </submittedName>
</protein>
<dbReference type="Pfam" id="PF00535">
    <property type="entry name" value="Glycos_transf_2"/>
    <property type="match status" value="1"/>
</dbReference>
<name>Q9V162_PYRAB</name>
<dbReference type="SUPFAM" id="SSF53448">
    <property type="entry name" value="Nucleotide-diphospho-sugar transferases"/>
    <property type="match status" value="1"/>
</dbReference>
<dbReference type="STRING" id="272844.PAB1981"/>
<dbReference type="FunFam" id="3.90.550.10:FF:000129">
    <property type="entry name" value="Glycosyltransferase family 2 protein"/>
    <property type="match status" value="1"/>
</dbReference>
<reference evidence="2 4" key="4">
    <citation type="journal article" date="2003" name="Mol. Microbiol.">
        <title>An integrated analysis of the genome of the hyperthermophilic archaeon Pyrococcus abyssi.</title>
        <authorList>
            <person name="Cohen G."/>
            <person name="Barbe V."/>
            <person name="Flament D."/>
            <person name="Galperin M."/>
            <person name="Heilig R."/>
            <person name="Ripp R."/>
            <person name="Lecompte O."/>
            <person name="Prieur D."/>
            <person name="Poch O."/>
            <person name="Quellerou J."/>
            <person name="Thierry J.C."/>
            <person name="Van der Oost J."/>
            <person name="Weissenbach J."/>
            <person name="Zivanovic Y."/>
            <person name="Forterre P."/>
        </authorList>
    </citation>
    <scope>NUCLEOTIDE SEQUENCE [LARGE SCALE GENOMIC DNA]</scope>
    <source>
        <strain evidence="4">GE5 / Orsay</strain>
        <strain evidence="2">Orsay</strain>
    </source>
</reference>
<dbReference type="Proteomes" id="UP000000810">
    <property type="component" value="Chromosome"/>
</dbReference>
<accession>Q9V162</accession>
<dbReference type="CDD" id="cd04179">
    <property type="entry name" value="DPM_DPG-synthase_like"/>
    <property type="match status" value="1"/>
</dbReference>
<organism evidence="2 4">
    <name type="scientific">Pyrococcus abyssi (strain GE5 / Orsay)</name>
    <dbReference type="NCBI Taxonomy" id="272844"/>
    <lineage>
        <taxon>Archaea</taxon>
        <taxon>Methanobacteriati</taxon>
        <taxon>Methanobacteriota</taxon>
        <taxon>Thermococci</taxon>
        <taxon>Thermococcales</taxon>
        <taxon>Thermococcaceae</taxon>
        <taxon>Pyrococcus</taxon>
    </lineage>
</organism>
<dbReference type="KEGG" id="pab:PAB1981"/>
<dbReference type="InterPro" id="IPR001173">
    <property type="entry name" value="Glyco_trans_2-like"/>
</dbReference>
<dbReference type="EMBL" id="HE613800">
    <property type="protein sequence ID" value="CCE69957.1"/>
    <property type="molecule type" value="Genomic_DNA"/>
</dbReference>
<sequence length="211" mass="23866">MKVSVIIPAYNEEKRIGKVLAEIPEFVNEVIVVDDGSKDNTADVAKRFGVRVIRLPENRGKGAAMREGIKHAKGDIIVFMDADGQHDPKEIPKIIAPIIKGDADFVIGKRVIKAGKRPLVRKLSNFITTTLIRAKIKQKVDDTQSGFRAIKREFLPDIESERYEVETEVLIKVAKKGARIVEVPVSTRYDVETGHFRFRDIINFILTLLRY</sequence>
<dbReference type="eggNOG" id="arCOG00895">
    <property type="taxonomic scope" value="Archaea"/>
</dbReference>
<dbReference type="AlphaFoldDB" id="Q9V162"/>
<dbReference type="Proteomes" id="UP000009139">
    <property type="component" value="Chromosome"/>
</dbReference>
<reference evidence="2" key="2">
    <citation type="journal article" date="2000" name="J. Mol. Biol.">
        <title>Archaeal homologs of eukaryotic methylation guide small nucleolar RNAs: lessons from the Pyrococcus genomes.</title>
        <authorList>
            <person name="Gaspin C."/>
            <person name="Cavaille J."/>
            <person name="Erauso G."/>
        </authorList>
    </citation>
    <scope>NUCLEOTIDE SEQUENCE</scope>
    <source>
        <strain evidence="2">Orsay</strain>
    </source>
</reference>
<dbReference type="PANTHER" id="PTHR48090:SF7">
    <property type="entry name" value="RFBJ PROTEIN"/>
    <property type="match status" value="1"/>
</dbReference>
<reference evidence="2" key="1">
    <citation type="submission" date="1999-07" db="EMBL/GenBank/DDBJ databases">
        <authorList>
            <person name="Genoscope"/>
        </authorList>
    </citation>
    <scope>NUCLEOTIDE SEQUENCE</scope>
    <source>
        <strain evidence="2">Orsay</strain>
    </source>
</reference>
<dbReference type="CAZy" id="GT2">
    <property type="family name" value="Glycosyltransferase Family 2"/>
</dbReference>
<dbReference type="Gene3D" id="3.90.550.10">
    <property type="entry name" value="Spore Coat Polysaccharide Biosynthesis Protein SpsA, Chain A"/>
    <property type="match status" value="1"/>
</dbReference>
<dbReference type="PANTHER" id="PTHR48090">
    <property type="entry name" value="UNDECAPRENYL-PHOSPHATE 4-DEOXY-4-FORMAMIDO-L-ARABINOSE TRANSFERASE-RELATED"/>
    <property type="match status" value="1"/>
</dbReference>
<evidence type="ECO:0000313" key="4">
    <source>
        <dbReference type="Proteomes" id="UP000000810"/>
    </source>
</evidence>
<dbReference type="InterPro" id="IPR050256">
    <property type="entry name" value="Glycosyltransferase_2"/>
</dbReference>
<gene>
    <name evidence="2" type="ordered locus">PAB1981</name>
</gene>
<dbReference type="InterPro" id="IPR029044">
    <property type="entry name" value="Nucleotide-diphossugar_trans"/>
</dbReference>
<dbReference type="OrthoDB" id="11098at2157"/>
<evidence type="ECO:0000313" key="3">
    <source>
        <dbReference type="EMBL" id="CCE69957.1"/>
    </source>
</evidence>
<dbReference type="PATRIC" id="fig|272844.11.peg.603"/>
<reference evidence="2" key="3">
    <citation type="journal article" date="2001" name="Genome Res.">
        <title>Genome evolution at the genus level: comparison of three complete genomes of hyperthermophilic archaea.</title>
        <authorList>
            <person name="Lecompte O."/>
            <person name="Ripp R."/>
            <person name="Puzos-Barbe V."/>
            <person name="Duprat S."/>
            <person name="Heilig R."/>
            <person name="Dietrich J."/>
            <person name="Thierry J.C."/>
            <person name="Poch O."/>
        </authorList>
    </citation>
    <scope>NUCLEOTIDE SEQUENCE</scope>
    <source>
        <strain evidence="2">Orsay</strain>
    </source>
</reference>
<keyword evidence="4" id="KW-1185">Reference proteome</keyword>
<reference evidence="3 5" key="5">
    <citation type="journal article" date="2012" name="Curr. Microbiol.">
        <title>Re-annotation of two hyperthermophilic archaea Pyrococcus abyssi GE5 and Pyrococcus furiosus DSM 3638.</title>
        <authorList>
            <person name="Gao J."/>
            <person name="Wang J."/>
        </authorList>
    </citation>
    <scope>GENOME REANNOTATION</scope>
    <source>
        <strain evidence="3">GE5</strain>
        <strain evidence="5">GE5 / Orsay</strain>
    </source>
</reference>
<dbReference type="PIR" id="A75176">
    <property type="entry name" value="A75176"/>
</dbReference>
<evidence type="ECO:0000313" key="2">
    <source>
        <dbReference type="EMBL" id="CAB49488.1"/>
    </source>
</evidence>
<evidence type="ECO:0000313" key="5">
    <source>
        <dbReference type="Proteomes" id="UP000009139"/>
    </source>
</evidence>
<dbReference type="RefSeq" id="WP_010867690.1">
    <property type="nucleotide sequence ID" value="NC_000868.1"/>
</dbReference>
<dbReference type="EMBL" id="AJ248284">
    <property type="protein sequence ID" value="CAB49488.1"/>
    <property type="molecule type" value="Genomic_DNA"/>
</dbReference>
<feature type="domain" description="Glycosyltransferase 2-like" evidence="1">
    <location>
        <begin position="4"/>
        <end position="155"/>
    </location>
</feature>